<sequence>MARKRDVPFVTGRIEIWGAEVIHALGTINFLFDKATQPYVSVADICQFFDTKQSTTSQKSKKIRDIFNMSYFDEDFTIESVDQRNSFNHMEMANGLLVPKGMVQELKTENVEIIPDDWELEVAQILGILKLEKEKKYNESDLFDWLEVTDKRLLAFYNYLHHHLKFPFLAGKKV</sequence>
<gene>
    <name evidence="2" type="ORF">ACFQ3N_02615</name>
</gene>
<proteinExistence type="predicted"/>
<dbReference type="InterPro" id="IPR045651">
    <property type="entry name" value="DUF6398"/>
</dbReference>
<comment type="caution">
    <text evidence="2">The sequence shown here is derived from an EMBL/GenBank/DDBJ whole genome shotgun (WGS) entry which is preliminary data.</text>
</comment>
<dbReference type="Pfam" id="PF19935">
    <property type="entry name" value="DUF6398"/>
    <property type="match status" value="1"/>
</dbReference>
<reference evidence="3" key="1">
    <citation type="journal article" date="2019" name="Int. J. Syst. Evol. Microbiol.">
        <title>The Global Catalogue of Microorganisms (GCM) 10K type strain sequencing project: providing services to taxonomists for standard genome sequencing and annotation.</title>
        <authorList>
            <consortium name="The Broad Institute Genomics Platform"/>
            <consortium name="The Broad Institute Genome Sequencing Center for Infectious Disease"/>
            <person name="Wu L."/>
            <person name="Ma J."/>
        </authorList>
    </citation>
    <scope>NUCLEOTIDE SEQUENCE [LARGE SCALE GENOMIC DNA]</scope>
    <source>
        <strain evidence="3">CCUG 56754</strain>
    </source>
</reference>
<name>A0ABW3LHK5_9BACI</name>
<evidence type="ECO:0000313" key="3">
    <source>
        <dbReference type="Proteomes" id="UP001597040"/>
    </source>
</evidence>
<evidence type="ECO:0000259" key="1">
    <source>
        <dbReference type="Pfam" id="PF19935"/>
    </source>
</evidence>
<feature type="domain" description="DUF6398" evidence="1">
    <location>
        <begin position="1"/>
        <end position="78"/>
    </location>
</feature>
<organism evidence="2 3">
    <name type="scientific">Virgibacillus byunsanensis</name>
    <dbReference type="NCBI Taxonomy" id="570945"/>
    <lineage>
        <taxon>Bacteria</taxon>
        <taxon>Bacillati</taxon>
        <taxon>Bacillota</taxon>
        <taxon>Bacilli</taxon>
        <taxon>Bacillales</taxon>
        <taxon>Bacillaceae</taxon>
        <taxon>Virgibacillus</taxon>
    </lineage>
</organism>
<keyword evidence="3" id="KW-1185">Reference proteome</keyword>
<dbReference type="EMBL" id="JBHTKJ010000007">
    <property type="protein sequence ID" value="MFD1037318.1"/>
    <property type="molecule type" value="Genomic_DNA"/>
</dbReference>
<dbReference type="Proteomes" id="UP001597040">
    <property type="component" value="Unassembled WGS sequence"/>
</dbReference>
<accession>A0ABW3LHK5</accession>
<protein>
    <submittedName>
        <fullName evidence="2">DUF6398 domain-containing protein</fullName>
    </submittedName>
</protein>
<dbReference type="RefSeq" id="WP_390359268.1">
    <property type="nucleotide sequence ID" value="NZ_JBHTKJ010000007.1"/>
</dbReference>
<evidence type="ECO:0000313" key="2">
    <source>
        <dbReference type="EMBL" id="MFD1037318.1"/>
    </source>
</evidence>